<evidence type="ECO:0000313" key="2">
    <source>
        <dbReference type="Proteomes" id="UP000248790"/>
    </source>
</evidence>
<dbReference type="EMBL" id="QLMC01000003">
    <property type="protein sequence ID" value="RAJ97784.1"/>
    <property type="molecule type" value="Genomic_DNA"/>
</dbReference>
<keyword evidence="2" id="KW-1185">Reference proteome</keyword>
<proteinExistence type="predicted"/>
<sequence length="50" mass="5696">MYDPVQTWMVCKNDILGAHCDKFPNLFQGMITSVRTSPVRRAIPSKADKK</sequence>
<dbReference type="AlphaFoldDB" id="A0A327X0H4"/>
<gene>
    <name evidence="1" type="ORF">LX87_02689</name>
</gene>
<accession>A0A327X0H4</accession>
<protein>
    <submittedName>
        <fullName evidence="1">Uncharacterized protein</fullName>
    </submittedName>
</protein>
<comment type="caution">
    <text evidence="1">The sequence shown here is derived from an EMBL/GenBank/DDBJ whole genome shotgun (WGS) entry which is preliminary data.</text>
</comment>
<dbReference type="Proteomes" id="UP000248790">
    <property type="component" value="Unassembled WGS sequence"/>
</dbReference>
<organism evidence="1 2">
    <name type="scientific">Larkinella arboricola</name>
    <dbReference type="NCBI Taxonomy" id="643671"/>
    <lineage>
        <taxon>Bacteria</taxon>
        <taxon>Pseudomonadati</taxon>
        <taxon>Bacteroidota</taxon>
        <taxon>Cytophagia</taxon>
        <taxon>Cytophagales</taxon>
        <taxon>Spirosomataceae</taxon>
        <taxon>Larkinella</taxon>
    </lineage>
</organism>
<evidence type="ECO:0000313" key="1">
    <source>
        <dbReference type="EMBL" id="RAJ97784.1"/>
    </source>
</evidence>
<reference evidence="1 2" key="1">
    <citation type="submission" date="2018-06" db="EMBL/GenBank/DDBJ databases">
        <title>Genomic Encyclopedia of Archaeal and Bacterial Type Strains, Phase II (KMG-II): from individual species to whole genera.</title>
        <authorList>
            <person name="Goeker M."/>
        </authorList>
    </citation>
    <scope>NUCLEOTIDE SEQUENCE [LARGE SCALE GENOMIC DNA]</scope>
    <source>
        <strain evidence="1 2">DSM 21851</strain>
    </source>
</reference>
<name>A0A327X0H4_LARAB</name>